<name>A0A9X5BDL6_9FIRM</name>
<feature type="non-terminal residue" evidence="1">
    <location>
        <position position="40"/>
    </location>
</feature>
<dbReference type="InterPro" id="IPR012337">
    <property type="entry name" value="RNaseH-like_sf"/>
</dbReference>
<accession>A0A9X5BDL6</accession>
<dbReference type="Proteomes" id="UP001154420">
    <property type="component" value="Unassembled WGS sequence"/>
</dbReference>
<organism evidence="1 2">
    <name type="scientific">Parablautia muri</name>
    <dbReference type="NCBI Taxonomy" id="2320879"/>
    <lineage>
        <taxon>Bacteria</taxon>
        <taxon>Bacillati</taxon>
        <taxon>Bacillota</taxon>
        <taxon>Clostridia</taxon>
        <taxon>Lachnospirales</taxon>
        <taxon>Lachnospiraceae</taxon>
        <taxon>Parablautia</taxon>
    </lineage>
</organism>
<dbReference type="EMBL" id="QZDT01000004">
    <property type="protein sequence ID" value="NBJ91784.1"/>
    <property type="molecule type" value="Genomic_DNA"/>
</dbReference>
<sequence>MENAAKTYPDIHGAIIYSDRGSQYTSQLYQDVIRKYGIRQ</sequence>
<evidence type="ECO:0000313" key="1">
    <source>
        <dbReference type="EMBL" id="NBJ91784.1"/>
    </source>
</evidence>
<comment type="caution">
    <text evidence="1">The sequence shown here is derived from an EMBL/GenBank/DDBJ whole genome shotgun (WGS) entry which is preliminary data.</text>
</comment>
<reference evidence="1" key="1">
    <citation type="submission" date="2018-09" db="EMBL/GenBank/DDBJ databases">
        <title>Murine metabolic-syndrome-specific gut microbial biobank.</title>
        <authorList>
            <person name="Liu C."/>
        </authorList>
    </citation>
    <scope>NUCLEOTIDE SEQUENCE</scope>
    <source>
        <strain evidence="1">D42-62</strain>
    </source>
</reference>
<gene>
    <name evidence="1" type="ORF">D5281_04050</name>
</gene>
<protein>
    <submittedName>
        <fullName evidence="1">IS3 family transposase</fullName>
    </submittedName>
</protein>
<dbReference type="SUPFAM" id="SSF53098">
    <property type="entry name" value="Ribonuclease H-like"/>
    <property type="match status" value="1"/>
</dbReference>
<dbReference type="GO" id="GO:0003676">
    <property type="term" value="F:nucleic acid binding"/>
    <property type="evidence" value="ECO:0007669"/>
    <property type="project" value="InterPro"/>
</dbReference>
<dbReference type="Gene3D" id="3.30.420.10">
    <property type="entry name" value="Ribonuclease H-like superfamily/Ribonuclease H"/>
    <property type="match status" value="1"/>
</dbReference>
<dbReference type="InterPro" id="IPR036397">
    <property type="entry name" value="RNaseH_sf"/>
</dbReference>
<proteinExistence type="predicted"/>
<keyword evidence="2" id="KW-1185">Reference proteome</keyword>
<dbReference type="AlphaFoldDB" id="A0A9X5BDL6"/>
<evidence type="ECO:0000313" key="2">
    <source>
        <dbReference type="Proteomes" id="UP001154420"/>
    </source>
</evidence>